<comment type="caution">
    <text evidence="6">The sequence shown here is derived from an EMBL/GenBank/DDBJ whole genome shotgun (WGS) entry which is preliminary data.</text>
</comment>
<dbReference type="PANTHER" id="PTHR11527">
    <property type="entry name" value="HEAT-SHOCK PROTEIN 20 FAMILY MEMBER"/>
    <property type="match status" value="1"/>
</dbReference>
<evidence type="ECO:0000313" key="7">
    <source>
        <dbReference type="Proteomes" id="UP001338125"/>
    </source>
</evidence>
<dbReference type="CDD" id="cd06464">
    <property type="entry name" value="ACD_sHsps-like"/>
    <property type="match status" value="1"/>
</dbReference>
<dbReference type="InterPro" id="IPR031107">
    <property type="entry name" value="Small_HSP"/>
</dbReference>
<evidence type="ECO:0000256" key="1">
    <source>
        <dbReference type="ARBA" id="ARBA00023016"/>
    </source>
</evidence>
<dbReference type="PROSITE" id="PS01031">
    <property type="entry name" value="SHSP"/>
    <property type="match status" value="1"/>
</dbReference>
<evidence type="ECO:0000259" key="5">
    <source>
        <dbReference type="PROSITE" id="PS01031"/>
    </source>
</evidence>
<sequence>MVFFQRSFYTPETTTTSFTPSSASSMTLTTTLAAPKFDVRETSEAYELHGELPGLSKEDVHIEFTGHNSMLISGKVDRTYNKTSAAPADATIPDGTATSDAITETSEENQRPRSPYQATVEDEAEEGAPATSSAPSEEQVTKTPSTTTAATATTPKQPTDKSKFWLTERSIGQFSRTFNFPINVNQDSVTANFKDGILHVVIPKAAKHEPRRIAVL</sequence>
<organism evidence="6 7">
    <name type="scientific">Cladobotryum mycophilum</name>
    <dbReference type="NCBI Taxonomy" id="491253"/>
    <lineage>
        <taxon>Eukaryota</taxon>
        <taxon>Fungi</taxon>
        <taxon>Dikarya</taxon>
        <taxon>Ascomycota</taxon>
        <taxon>Pezizomycotina</taxon>
        <taxon>Sordariomycetes</taxon>
        <taxon>Hypocreomycetidae</taxon>
        <taxon>Hypocreales</taxon>
        <taxon>Hypocreaceae</taxon>
        <taxon>Cladobotryum</taxon>
    </lineage>
</organism>
<evidence type="ECO:0000256" key="2">
    <source>
        <dbReference type="PROSITE-ProRule" id="PRU00285"/>
    </source>
</evidence>
<feature type="domain" description="SHSP" evidence="5">
    <location>
        <begin position="28"/>
        <end position="216"/>
    </location>
</feature>
<dbReference type="InterPro" id="IPR002068">
    <property type="entry name" value="A-crystallin/Hsp20_dom"/>
</dbReference>
<gene>
    <name evidence="6" type="ORF">PT974_10733</name>
</gene>
<feature type="region of interest" description="Disordered" evidence="4">
    <location>
        <begin position="102"/>
        <end position="162"/>
    </location>
</feature>
<name>A0ABR0SAQ8_9HYPO</name>
<dbReference type="InterPro" id="IPR008978">
    <property type="entry name" value="HSP20-like_chaperone"/>
</dbReference>
<dbReference type="Gene3D" id="2.60.40.790">
    <property type="match status" value="1"/>
</dbReference>
<evidence type="ECO:0000256" key="4">
    <source>
        <dbReference type="SAM" id="MobiDB-lite"/>
    </source>
</evidence>
<dbReference type="EMBL" id="JAVFKD010000015">
    <property type="protein sequence ID" value="KAK5989229.1"/>
    <property type="molecule type" value="Genomic_DNA"/>
</dbReference>
<dbReference type="Pfam" id="PF00011">
    <property type="entry name" value="HSP20"/>
    <property type="match status" value="1"/>
</dbReference>
<dbReference type="Proteomes" id="UP001338125">
    <property type="component" value="Unassembled WGS sequence"/>
</dbReference>
<evidence type="ECO:0000256" key="3">
    <source>
        <dbReference type="RuleBase" id="RU003616"/>
    </source>
</evidence>
<dbReference type="SUPFAM" id="SSF49764">
    <property type="entry name" value="HSP20-like chaperones"/>
    <property type="match status" value="1"/>
</dbReference>
<comment type="similarity">
    <text evidence="2 3">Belongs to the small heat shock protein (HSP20) family.</text>
</comment>
<proteinExistence type="inferred from homology"/>
<feature type="compositionally biased region" description="Low complexity" evidence="4">
    <location>
        <begin position="141"/>
        <end position="157"/>
    </location>
</feature>
<evidence type="ECO:0000313" key="6">
    <source>
        <dbReference type="EMBL" id="KAK5989229.1"/>
    </source>
</evidence>
<accession>A0ABR0SAQ8</accession>
<reference evidence="6 7" key="1">
    <citation type="submission" date="2024-01" db="EMBL/GenBank/DDBJ databases">
        <title>Complete genome of Cladobotryum mycophilum ATHUM6906.</title>
        <authorList>
            <person name="Christinaki A.C."/>
            <person name="Myridakis A.I."/>
            <person name="Kouvelis V.N."/>
        </authorList>
    </citation>
    <scope>NUCLEOTIDE SEQUENCE [LARGE SCALE GENOMIC DNA]</scope>
    <source>
        <strain evidence="6 7">ATHUM6906</strain>
    </source>
</reference>
<keyword evidence="1 6" id="KW-0346">Stress response</keyword>
<protein>
    <submittedName>
        <fullName evidence="6">30 kDa heat shock protein</fullName>
    </submittedName>
</protein>
<keyword evidence="7" id="KW-1185">Reference proteome</keyword>